<protein>
    <submittedName>
        <fullName evidence="1">Uncharacterized protein</fullName>
    </submittedName>
</protein>
<dbReference type="RefSeq" id="WP_015019832.1">
    <property type="nucleotide sequence ID" value="NC_018719.1"/>
</dbReference>
<accession>K0IL33</accession>
<dbReference type="KEGG" id="nga:Ngar_c23720"/>
<evidence type="ECO:0000313" key="1">
    <source>
        <dbReference type="EMBL" id="AFU59297.1"/>
    </source>
</evidence>
<organism evidence="1 2">
    <name type="scientific">Nitrososphaera gargensis (strain Ga9.2)</name>
    <dbReference type="NCBI Taxonomy" id="1237085"/>
    <lineage>
        <taxon>Archaea</taxon>
        <taxon>Nitrososphaerota</taxon>
        <taxon>Nitrososphaeria</taxon>
        <taxon>Nitrososphaerales</taxon>
        <taxon>Nitrososphaeraceae</taxon>
        <taxon>Nitrososphaera</taxon>
    </lineage>
</organism>
<name>K0IL33_NITGG</name>
<sequence length="96" mass="10979">MRPLLTREESELSIMQALIRMSTRRTLEAKLGRTLYSTTVYENVKRVTISLLFANGGENDATTYLMVSFEKDANHEEIITTKILPFLRNAGRQQGQ</sequence>
<proteinExistence type="predicted"/>
<reference evidence="1 2" key="1">
    <citation type="journal article" date="2012" name="Environ. Microbiol.">
        <title>The genome of the ammonia-oxidizing Candidatus Nitrososphaera gargensis: insights into metabolic versatility and environmental adaptations.</title>
        <authorList>
            <person name="Spang A."/>
            <person name="Poehlein A."/>
            <person name="Offre P."/>
            <person name="Zumbragel S."/>
            <person name="Haider S."/>
            <person name="Rychlik N."/>
            <person name="Nowka B."/>
            <person name="Schmeisser C."/>
            <person name="Lebedeva E.V."/>
            <person name="Rattei T."/>
            <person name="Bohm C."/>
            <person name="Schmid M."/>
            <person name="Galushko A."/>
            <person name="Hatzenpichler R."/>
            <person name="Weinmaier T."/>
            <person name="Daniel R."/>
            <person name="Schleper C."/>
            <person name="Spieck E."/>
            <person name="Streit W."/>
            <person name="Wagner M."/>
        </authorList>
    </citation>
    <scope>NUCLEOTIDE SEQUENCE [LARGE SCALE GENOMIC DNA]</scope>
    <source>
        <strain evidence="2">Ga9.2</strain>
    </source>
</reference>
<gene>
    <name evidence="1" type="ordered locus">Ngar_c23720</name>
</gene>
<dbReference type="GeneID" id="13794389"/>
<dbReference type="AlphaFoldDB" id="K0IL33"/>
<keyword evidence="2" id="KW-1185">Reference proteome</keyword>
<dbReference type="EMBL" id="CP002408">
    <property type="protein sequence ID" value="AFU59297.1"/>
    <property type="molecule type" value="Genomic_DNA"/>
</dbReference>
<dbReference type="BioCyc" id="CNIT1237085:G1324-2370-MONOMER"/>
<dbReference type="STRING" id="1237085.Ngar_c23720"/>
<evidence type="ECO:0000313" key="2">
    <source>
        <dbReference type="Proteomes" id="UP000008037"/>
    </source>
</evidence>
<dbReference type="HOGENOM" id="CLU_128582_1_0_2"/>
<dbReference type="Proteomes" id="UP000008037">
    <property type="component" value="Chromosome"/>
</dbReference>
<dbReference type="InParanoid" id="K0IL33"/>